<organism evidence="2 3">
    <name type="scientific">Thiomicrospira aerophila AL3</name>
    <dbReference type="NCBI Taxonomy" id="717772"/>
    <lineage>
        <taxon>Bacteria</taxon>
        <taxon>Pseudomonadati</taxon>
        <taxon>Pseudomonadota</taxon>
        <taxon>Gammaproteobacteria</taxon>
        <taxon>Thiotrichales</taxon>
        <taxon>Piscirickettsiaceae</taxon>
        <taxon>Thiomicrospira</taxon>
    </lineage>
</organism>
<evidence type="ECO:0000313" key="2">
    <source>
        <dbReference type="EMBL" id="AHF01774.1"/>
    </source>
</evidence>
<proteinExistence type="predicted"/>
<dbReference type="InParanoid" id="W0DXS0"/>
<dbReference type="OrthoDB" id="7067387at2"/>
<protein>
    <submittedName>
        <fullName evidence="2">Methylation site</fullName>
    </submittedName>
</protein>
<dbReference type="KEGG" id="tao:THIAE_08395"/>
<gene>
    <name evidence="2" type="ORF">THIAE_08395</name>
</gene>
<reference evidence="2 3" key="1">
    <citation type="submission" date="2013-12" db="EMBL/GenBank/DDBJ databases">
        <authorList>
            <consortium name="DOE Joint Genome Institute"/>
            <person name="Kappler U."/>
            <person name="Huntemann M."/>
            <person name="Han J."/>
            <person name="Chen A."/>
            <person name="Kyrpides N."/>
            <person name="Mavromatis K."/>
            <person name="Markowitz V."/>
            <person name="Palaniappan K."/>
            <person name="Ivanova N."/>
            <person name="Schaumberg A."/>
            <person name="Pati A."/>
            <person name="Liolios K."/>
            <person name="Nordberg H.P."/>
            <person name="Cantor M.N."/>
            <person name="Hua S.X."/>
            <person name="Woyke T."/>
        </authorList>
    </citation>
    <scope>NUCLEOTIDE SEQUENCE [LARGE SCALE GENOMIC DNA]</scope>
    <source>
        <strain evidence="3">AL2</strain>
    </source>
</reference>
<dbReference type="Proteomes" id="UP000005380">
    <property type="component" value="Chromosome"/>
</dbReference>
<dbReference type="RefSeq" id="WP_025299382.1">
    <property type="nucleotide sequence ID" value="NZ_CP007030.1"/>
</dbReference>
<feature type="transmembrane region" description="Helical" evidence="1">
    <location>
        <begin position="21"/>
        <end position="39"/>
    </location>
</feature>
<evidence type="ECO:0000313" key="3">
    <source>
        <dbReference type="Proteomes" id="UP000005380"/>
    </source>
</evidence>
<dbReference type="EMBL" id="CP007030">
    <property type="protein sequence ID" value="AHF01774.1"/>
    <property type="molecule type" value="Genomic_DNA"/>
</dbReference>
<keyword evidence="1" id="KW-1133">Transmembrane helix</keyword>
<dbReference type="eggNOG" id="COG2165">
    <property type="taxonomic scope" value="Bacteria"/>
</dbReference>
<dbReference type="STRING" id="717772.THIAE_08395"/>
<evidence type="ECO:0000256" key="1">
    <source>
        <dbReference type="SAM" id="Phobius"/>
    </source>
</evidence>
<sequence length="313" mass="35248">MSRRLKFNRQTKQQGLSLIDLVLALALAGVLIKFGWQFSMQQHYQHQLSESAKRLDQSLSALEFYLLRNAHLPCPDTNGDGLENRHATGRCLARHGRLPYLTLMLTTANDGFGQPIYYAVHQRANSDTAANNHRLACASASVFAKQGPINNTFYQNPTGAMFCTAAQCDHTQPQHYNPEEHDDQPWCQTTSQARDRPPYFNRLTPPLGTSTALLGSLRVCTDNPNECRSNTPRSQHAGNQVVAVIVSFGSNGPTAWQDCSSLNPREQQNCNHNGYFQLDPISATFDDQLRWLSIHRIKDLLYDQLDWHQTAPQ</sequence>
<keyword evidence="1" id="KW-0812">Transmembrane</keyword>
<dbReference type="AlphaFoldDB" id="W0DXS0"/>
<name>W0DXS0_9GAMM</name>
<accession>W0DXS0</accession>
<keyword evidence="3" id="KW-1185">Reference proteome</keyword>
<keyword evidence="1" id="KW-0472">Membrane</keyword>
<dbReference type="HOGENOM" id="CLU_943133_0_0_6"/>